<name>A0A0B1TA96_OESDE</name>
<dbReference type="EMBL" id="KN551180">
    <property type="protein sequence ID" value="KHJ92722.1"/>
    <property type="molecule type" value="Genomic_DNA"/>
</dbReference>
<evidence type="ECO:0000313" key="2">
    <source>
        <dbReference type="EMBL" id="KHJ92722.1"/>
    </source>
</evidence>
<sequence length="78" mass="8006">MAFFKGVVPPPPYSFAGTPAGTPGMPPNPAMVRSGAGDAMRWQPGMPPNYPPSFPNAMPPGTATSCQMMTSPKQGLAA</sequence>
<dbReference type="Proteomes" id="UP000053660">
    <property type="component" value="Unassembled WGS sequence"/>
</dbReference>
<accession>A0A0B1TA96</accession>
<feature type="compositionally biased region" description="Pro residues" evidence="1">
    <location>
        <begin position="46"/>
        <end position="58"/>
    </location>
</feature>
<organism evidence="2 3">
    <name type="scientific">Oesophagostomum dentatum</name>
    <name type="common">Nodular worm</name>
    <dbReference type="NCBI Taxonomy" id="61180"/>
    <lineage>
        <taxon>Eukaryota</taxon>
        <taxon>Metazoa</taxon>
        <taxon>Ecdysozoa</taxon>
        <taxon>Nematoda</taxon>
        <taxon>Chromadorea</taxon>
        <taxon>Rhabditida</taxon>
        <taxon>Rhabditina</taxon>
        <taxon>Rhabditomorpha</taxon>
        <taxon>Strongyloidea</taxon>
        <taxon>Strongylidae</taxon>
        <taxon>Oesophagostomum</taxon>
    </lineage>
</organism>
<proteinExistence type="predicted"/>
<evidence type="ECO:0000256" key="1">
    <source>
        <dbReference type="SAM" id="MobiDB-lite"/>
    </source>
</evidence>
<reference evidence="2 3" key="1">
    <citation type="submission" date="2014-03" db="EMBL/GenBank/DDBJ databases">
        <title>Draft genome of the hookworm Oesophagostomum dentatum.</title>
        <authorList>
            <person name="Mitreva M."/>
        </authorList>
    </citation>
    <scope>NUCLEOTIDE SEQUENCE [LARGE SCALE GENOMIC DNA]</scope>
    <source>
        <strain evidence="2 3">OD-Hann</strain>
    </source>
</reference>
<dbReference type="AlphaFoldDB" id="A0A0B1TA96"/>
<protein>
    <submittedName>
        <fullName evidence="2">Uncharacterized protein</fullName>
    </submittedName>
</protein>
<gene>
    <name evidence="2" type="ORF">OESDEN_07386</name>
</gene>
<keyword evidence="3" id="KW-1185">Reference proteome</keyword>
<feature type="compositionally biased region" description="Polar residues" evidence="1">
    <location>
        <begin position="62"/>
        <end position="78"/>
    </location>
</feature>
<evidence type="ECO:0000313" key="3">
    <source>
        <dbReference type="Proteomes" id="UP000053660"/>
    </source>
</evidence>
<feature type="region of interest" description="Disordered" evidence="1">
    <location>
        <begin position="46"/>
        <end position="78"/>
    </location>
</feature>